<protein>
    <submittedName>
        <fullName evidence="2">Uncharacterized protein</fullName>
    </submittedName>
</protein>
<name>A0A426Y341_ENSVE</name>
<dbReference type="EMBL" id="AMZH03015389">
    <property type="protein sequence ID" value="RRT46134.1"/>
    <property type="molecule type" value="Genomic_DNA"/>
</dbReference>
<dbReference type="Proteomes" id="UP000287651">
    <property type="component" value="Unassembled WGS sequence"/>
</dbReference>
<proteinExistence type="predicted"/>
<feature type="region of interest" description="Disordered" evidence="1">
    <location>
        <begin position="94"/>
        <end position="156"/>
    </location>
</feature>
<feature type="compositionally biased region" description="Basic and acidic residues" evidence="1">
    <location>
        <begin position="95"/>
        <end position="108"/>
    </location>
</feature>
<accession>A0A426Y341</accession>
<dbReference type="AlphaFoldDB" id="A0A426Y341"/>
<evidence type="ECO:0000313" key="2">
    <source>
        <dbReference type="EMBL" id="RRT46134.1"/>
    </source>
</evidence>
<evidence type="ECO:0000256" key="1">
    <source>
        <dbReference type="SAM" id="MobiDB-lite"/>
    </source>
</evidence>
<gene>
    <name evidence="2" type="ORF">B296_00051545</name>
</gene>
<reference evidence="2 3" key="1">
    <citation type="journal article" date="2014" name="Agronomy (Basel)">
        <title>A Draft Genome Sequence for Ensete ventricosum, the Drought-Tolerant Tree Against Hunger.</title>
        <authorList>
            <person name="Harrison J."/>
            <person name="Moore K.A."/>
            <person name="Paszkiewicz K."/>
            <person name="Jones T."/>
            <person name="Grant M."/>
            <person name="Ambacheew D."/>
            <person name="Muzemil S."/>
            <person name="Studholme D.J."/>
        </authorList>
    </citation>
    <scope>NUCLEOTIDE SEQUENCE [LARGE SCALE GENOMIC DNA]</scope>
</reference>
<feature type="compositionally biased region" description="Gly residues" evidence="1">
    <location>
        <begin position="135"/>
        <end position="149"/>
    </location>
</feature>
<sequence>MLVPIVPLDRVSFKLNGGDLHLGFLRKELLKSIFHTSLESFKPCIKCIICSHCAAEGGDYGCEGRWQRLAVVIEEESKATVKVDWKRLVSSKGKRGTEVGKKGGKEDYDSGSSGWKSRMKQRRLEERAAAVAGSWRGGRPWGGGVGGGQRQRRRWAWEEEDSKRWLRMAGAGDCCDKEGNGAAGQRSPTRATAEENDRGLAGGNSGREAREEGSTGGEREMVADGRSKGQRRAWLQQRRLRQRKEKAAGPTVGRGSRGTGQRRCTAVAVGVERKRAGNR</sequence>
<feature type="compositionally biased region" description="Basic and acidic residues" evidence="1">
    <location>
        <begin position="207"/>
        <end position="227"/>
    </location>
</feature>
<comment type="caution">
    <text evidence="2">The sequence shown here is derived from an EMBL/GenBank/DDBJ whole genome shotgun (WGS) entry which is preliminary data.</text>
</comment>
<evidence type="ECO:0000313" key="3">
    <source>
        <dbReference type="Proteomes" id="UP000287651"/>
    </source>
</evidence>
<feature type="region of interest" description="Disordered" evidence="1">
    <location>
        <begin position="173"/>
        <end position="266"/>
    </location>
</feature>
<organism evidence="2 3">
    <name type="scientific">Ensete ventricosum</name>
    <name type="common">Abyssinian banana</name>
    <name type="synonym">Musa ensete</name>
    <dbReference type="NCBI Taxonomy" id="4639"/>
    <lineage>
        <taxon>Eukaryota</taxon>
        <taxon>Viridiplantae</taxon>
        <taxon>Streptophyta</taxon>
        <taxon>Embryophyta</taxon>
        <taxon>Tracheophyta</taxon>
        <taxon>Spermatophyta</taxon>
        <taxon>Magnoliopsida</taxon>
        <taxon>Liliopsida</taxon>
        <taxon>Zingiberales</taxon>
        <taxon>Musaceae</taxon>
        <taxon>Ensete</taxon>
    </lineage>
</organism>